<sequence length="392" mass="42950">MISPVSTTIALGTAAREAVRAAADLAIPSGTAIPLRVADLTAPRVSRLLGLPDGAVTAVRVLGQDSGTAARARIEVSGDTGLPPHLFLKLMPRNYLQHVLMNVFRLGAREVLAYRALGDDPPVRVPRCHLAEIDPMRGRCALILEDLSATAEFRTVVDSVTRAEAEAVTDALANLHAAFWETGRFTGDLRPLACRSAAEIRVGDLVRRRFLARITGHCADLIPESIRDQCRIFYRRSADIDAFWAAQPQTLIHGDPHLGNLFFEHGRPGFLDWQVATAGPGIRDLAYFVTVSVRPELLRDIEYALVQRYSDRLAAAGIPADARRMWTLYRAAITEPFLAMVCTAEAGERMQPRAVSRVGVERAVAAVRAHDSFSLLAELIDHARDRPADILY</sequence>
<evidence type="ECO:0000313" key="2">
    <source>
        <dbReference type="EMBL" id="AHH17792.1"/>
    </source>
</evidence>
<dbReference type="GO" id="GO:0016740">
    <property type="term" value="F:transferase activity"/>
    <property type="evidence" value="ECO:0007669"/>
    <property type="project" value="UniProtKB-KW"/>
</dbReference>
<dbReference type="SUPFAM" id="SSF56112">
    <property type="entry name" value="Protein kinase-like (PK-like)"/>
    <property type="match status" value="1"/>
</dbReference>
<accession>W5TEY0</accession>
<keyword evidence="2" id="KW-0808">Transferase</keyword>
<dbReference type="Gene3D" id="3.90.1200.10">
    <property type="match status" value="1"/>
</dbReference>
<evidence type="ECO:0000259" key="1">
    <source>
        <dbReference type="SMART" id="SM00587"/>
    </source>
</evidence>
<dbReference type="InterPro" id="IPR015897">
    <property type="entry name" value="CHK_kinase-like"/>
</dbReference>
<name>W5TEY0_9NOCA</name>
<dbReference type="SMART" id="SM00587">
    <property type="entry name" value="CHK"/>
    <property type="match status" value="1"/>
</dbReference>
<dbReference type="InterPro" id="IPR002575">
    <property type="entry name" value="Aminoglycoside_PTrfase"/>
</dbReference>
<dbReference type="KEGG" id="nno:NONO_c30050"/>
<dbReference type="OrthoDB" id="141068at2"/>
<dbReference type="Pfam" id="PF01636">
    <property type="entry name" value="APH"/>
    <property type="match status" value="1"/>
</dbReference>
<dbReference type="eggNOG" id="COG2334">
    <property type="taxonomic scope" value="Bacteria"/>
</dbReference>
<dbReference type="HOGENOM" id="CLU_061751_0_0_11"/>
<dbReference type="PANTHER" id="PTHR11012">
    <property type="entry name" value="PROTEIN KINASE-LIKE DOMAIN-CONTAINING"/>
    <property type="match status" value="1"/>
</dbReference>
<evidence type="ECO:0000313" key="3">
    <source>
        <dbReference type="Proteomes" id="UP000019150"/>
    </source>
</evidence>
<dbReference type="RefSeq" id="WP_025349250.1">
    <property type="nucleotide sequence ID" value="NZ_CP006850.1"/>
</dbReference>
<dbReference type="STRING" id="1415166.NONO_c30050"/>
<organism evidence="2 3">
    <name type="scientific">Nocardia nova SH22a</name>
    <dbReference type="NCBI Taxonomy" id="1415166"/>
    <lineage>
        <taxon>Bacteria</taxon>
        <taxon>Bacillati</taxon>
        <taxon>Actinomycetota</taxon>
        <taxon>Actinomycetes</taxon>
        <taxon>Mycobacteriales</taxon>
        <taxon>Nocardiaceae</taxon>
        <taxon>Nocardia</taxon>
    </lineage>
</organism>
<dbReference type="PANTHER" id="PTHR11012:SF30">
    <property type="entry name" value="PROTEIN KINASE-LIKE DOMAIN-CONTAINING"/>
    <property type="match status" value="1"/>
</dbReference>
<dbReference type="Proteomes" id="UP000019150">
    <property type="component" value="Chromosome"/>
</dbReference>
<dbReference type="EMBL" id="CP006850">
    <property type="protein sequence ID" value="AHH17792.1"/>
    <property type="molecule type" value="Genomic_DNA"/>
</dbReference>
<dbReference type="AlphaFoldDB" id="W5TEY0"/>
<reference evidence="2 3" key="1">
    <citation type="journal article" date="2014" name="Appl. Environ. Microbiol.">
        <title>Insights into the Microbial Degradation of Rubber and Gutta-Percha by Analysis of the Complete Genome of Nocardia nova SH22a.</title>
        <authorList>
            <person name="Luo Q."/>
            <person name="Hiessl S."/>
            <person name="Poehlein A."/>
            <person name="Daniel R."/>
            <person name="Steinbuchel A."/>
        </authorList>
    </citation>
    <scope>NUCLEOTIDE SEQUENCE [LARGE SCALE GENOMIC DNA]</scope>
    <source>
        <strain evidence="2">SH22a</strain>
    </source>
</reference>
<dbReference type="PATRIC" id="fig|1415166.3.peg.3079"/>
<dbReference type="InterPro" id="IPR011009">
    <property type="entry name" value="Kinase-like_dom_sf"/>
</dbReference>
<feature type="domain" description="CHK kinase-like" evidence="1">
    <location>
        <begin position="142"/>
        <end position="319"/>
    </location>
</feature>
<gene>
    <name evidence="2" type="ORF">NONO_c30050</name>
</gene>
<protein>
    <submittedName>
        <fullName evidence="2">Phosphotransferase enzyme family protein</fullName>
    </submittedName>
</protein>
<proteinExistence type="predicted"/>
<keyword evidence="3" id="KW-1185">Reference proteome</keyword>